<comment type="pathway">
    <text evidence="10">Lipid metabolism; phospholipid metabolism.</text>
</comment>
<gene>
    <name evidence="10" type="primary">plsX</name>
    <name evidence="11" type="ORF">PYK22_02091</name>
</gene>
<protein>
    <recommendedName>
        <fullName evidence="8 10">Phosphate acyltransferase</fullName>
        <ecNumber evidence="8 10">2.3.1.274</ecNumber>
    </recommendedName>
    <alternativeName>
        <fullName evidence="10">Acyl-ACP phosphotransacylase</fullName>
    </alternativeName>
    <alternativeName>
        <fullName evidence="10">Acyl-[acyl-carrier-protein]--phosphate acyltransferase</fullName>
    </alternativeName>
    <alternativeName>
        <fullName evidence="10">Phosphate-acyl-ACP acyltransferase</fullName>
    </alternativeName>
</protein>
<evidence type="ECO:0000256" key="10">
    <source>
        <dbReference type="HAMAP-Rule" id="MF_00019"/>
    </source>
</evidence>
<sequence>MGGDHAPQAEIDGALAAARDLGVRIALVGQPDKLEPELRRCGWHHQGDRGIEIVEAPEVVRMDEPAAIAVRRKKRSSLRVAIKLVAEGHADGFVTAGNTGAAMATAMMVLGTLPGVDRPALAALIPTRAGRPTLLLDVGANSDCKPTHLAQFAIMGDAYARAVLGIERPTVGLMSIGEEEVKGNELTKEAFALLRELEQINFVGNVEGRDVFTGAVDIIITDGFTGNVMLKLSEGLSEMMIALIRRELSASVITRTGAMLARPAFRRIKRQLDYAEIGGAPLLGVRGVVMIAHGSSSARAIRNAIRNARDFVLNAANEKIERNIATALLDRKEVSGAAVE</sequence>
<keyword evidence="2 10" id="KW-0963">Cytoplasm</keyword>
<evidence type="ECO:0000256" key="2">
    <source>
        <dbReference type="ARBA" id="ARBA00022490"/>
    </source>
</evidence>
<dbReference type="PANTHER" id="PTHR30100:SF1">
    <property type="entry name" value="PHOSPHATE ACYLTRANSFERASE"/>
    <property type="match status" value="1"/>
</dbReference>
<dbReference type="GO" id="GO:0008654">
    <property type="term" value="P:phospholipid biosynthetic process"/>
    <property type="evidence" value="ECO:0007669"/>
    <property type="project" value="UniProtKB-KW"/>
</dbReference>
<evidence type="ECO:0000256" key="6">
    <source>
        <dbReference type="ARBA" id="ARBA00023209"/>
    </source>
</evidence>
<keyword evidence="3 10" id="KW-0444">Lipid biosynthesis</keyword>
<dbReference type="InterPro" id="IPR012281">
    <property type="entry name" value="Phospholipid_synth_PlsX-like"/>
</dbReference>
<organism evidence="11 12">
    <name type="scientific">Pyrinomonas methylaliphatogenes</name>
    <dbReference type="NCBI Taxonomy" id="454194"/>
    <lineage>
        <taxon>Bacteria</taxon>
        <taxon>Pseudomonadati</taxon>
        <taxon>Acidobacteriota</taxon>
        <taxon>Blastocatellia</taxon>
        <taxon>Blastocatellales</taxon>
        <taxon>Pyrinomonadaceae</taxon>
        <taxon>Pyrinomonas</taxon>
    </lineage>
</organism>
<evidence type="ECO:0000256" key="5">
    <source>
        <dbReference type="ARBA" id="ARBA00023098"/>
    </source>
</evidence>
<comment type="catalytic activity">
    <reaction evidence="1 10">
        <text>a fatty acyl-[ACP] + phosphate = an acyl phosphate + holo-[ACP]</text>
        <dbReference type="Rhea" id="RHEA:42292"/>
        <dbReference type="Rhea" id="RHEA-COMP:9685"/>
        <dbReference type="Rhea" id="RHEA-COMP:14125"/>
        <dbReference type="ChEBI" id="CHEBI:43474"/>
        <dbReference type="ChEBI" id="CHEBI:59918"/>
        <dbReference type="ChEBI" id="CHEBI:64479"/>
        <dbReference type="ChEBI" id="CHEBI:138651"/>
        <dbReference type="EC" id="2.3.1.274"/>
    </reaction>
</comment>
<evidence type="ECO:0000256" key="9">
    <source>
        <dbReference type="ARBA" id="ARBA00046608"/>
    </source>
</evidence>
<keyword evidence="11" id="KW-0012">Acyltransferase</keyword>
<name>A0A0B6WYC8_9BACT</name>
<comment type="subcellular location">
    <subcellularLocation>
        <location evidence="10">Cytoplasm</location>
    </subcellularLocation>
    <text evidence="10">Associated with the membrane possibly through PlsY.</text>
</comment>
<dbReference type="EC" id="2.3.1.274" evidence="8 10"/>
<dbReference type="SUPFAM" id="SSF53659">
    <property type="entry name" value="Isocitrate/Isopropylmalate dehydrogenase-like"/>
    <property type="match status" value="1"/>
</dbReference>
<evidence type="ECO:0000256" key="4">
    <source>
        <dbReference type="ARBA" id="ARBA00022679"/>
    </source>
</evidence>
<comment type="similarity">
    <text evidence="10">Belongs to the PlsX family.</text>
</comment>
<dbReference type="Proteomes" id="UP000031518">
    <property type="component" value="Unassembled WGS sequence"/>
</dbReference>
<evidence type="ECO:0000256" key="3">
    <source>
        <dbReference type="ARBA" id="ARBA00022516"/>
    </source>
</evidence>
<reference evidence="11 12" key="2">
    <citation type="submission" date="2015-01" db="EMBL/GenBank/DDBJ databases">
        <title>Complete genome sequence of Pyrinomonas methylaliphatogenes type strain K22T.</title>
        <authorList>
            <person name="Lee K.C.Y."/>
            <person name="Power J.F."/>
            <person name="Dunfield P.F."/>
            <person name="Morgan X.C."/>
            <person name="Huttenhower C."/>
            <person name="Stott M.B."/>
        </authorList>
    </citation>
    <scope>NUCLEOTIDE SEQUENCE [LARGE SCALE GENOMIC DNA]</scope>
    <source>
        <strain evidence="11 12">K22</strain>
    </source>
</reference>
<evidence type="ECO:0000313" key="11">
    <source>
        <dbReference type="EMBL" id="CDM66081.1"/>
    </source>
</evidence>
<evidence type="ECO:0000256" key="1">
    <source>
        <dbReference type="ARBA" id="ARBA00001232"/>
    </source>
</evidence>
<dbReference type="InterPro" id="IPR003664">
    <property type="entry name" value="FA_synthesis"/>
</dbReference>
<comment type="function">
    <text evidence="10">Catalyzes the reversible formation of acyl-phosphate (acyl-PO(4)) from acyl-[acyl-carrier-protein] (acyl-ACP). This enzyme utilizes acyl-ACP as fatty acyl donor, but not acyl-CoA.</text>
</comment>
<accession>A0A0B6WYC8</accession>
<dbReference type="STRING" id="454194.PYK22_02091"/>
<keyword evidence="5 10" id="KW-0443">Lipid metabolism</keyword>
<proteinExistence type="inferred from homology"/>
<dbReference type="GO" id="GO:0006633">
    <property type="term" value="P:fatty acid biosynthetic process"/>
    <property type="evidence" value="ECO:0007669"/>
    <property type="project" value="UniProtKB-UniRule"/>
</dbReference>
<dbReference type="UniPathway" id="UPA00085"/>
<evidence type="ECO:0000256" key="7">
    <source>
        <dbReference type="ARBA" id="ARBA00023264"/>
    </source>
</evidence>
<keyword evidence="4 10" id="KW-0808">Transferase</keyword>
<dbReference type="HAMAP" id="MF_00019">
    <property type="entry name" value="PlsX"/>
    <property type="match status" value="1"/>
</dbReference>
<dbReference type="EMBL" id="CBXV010000007">
    <property type="protein sequence ID" value="CDM66081.1"/>
    <property type="molecule type" value="Genomic_DNA"/>
</dbReference>
<keyword evidence="12" id="KW-1185">Reference proteome</keyword>
<dbReference type="Pfam" id="PF02504">
    <property type="entry name" value="FA_synthesis"/>
    <property type="match status" value="1"/>
</dbReference>
<dbReference type="NCBIfam" id="TIGR00182">
    <property type="entry name" value="plsX"/>
    <property type="match status" value="1"/>
</dbReference>
<dbReference type="GO" id="GO:0005737">
    <property type="term" value="C:cytoplasm"/>
    <property type="evidence" value="ECO:0007669"/>
    <property type="project" value="UniProtKB-SubCell"/>
</dbReference>
<keyword evidence="6 10" id="KW-0594">Phospholipid biosynthesis</keyword>
<dbReference type="PANTHER" id="PTHR30100">
    <property type="entry name" value="FATTY ACID/PHOSPHOLIPID SYNTHESIS PROTEIN PLSX"/>
    <property type="match status" value="1"/>
</dbReference>
<evidence type="ECO:0000256" key="8">
    <source>
        <dbReference type="ARBA" id="ARBA00024069"/>
    </source>
</evidence>
<dbReference type="Gene3D" id="3.40.718.10">
    <property type="entry name" value="Isopropylmalate Dehydrogenase"/>
    <property type="match status" value="1"/>
</dbReference>
<reference evidence="11 12" key="1">
    <citation type="submission" date="2013-12" db="EMBL/GenBank/DDBJ databases">
        <authorList>
            <person name="Stott M."/>
        </authorList>
    </citation>
    <scope>NUCLEOTIDE SEQUENCE [LARGE SCALE GENOMIC DNA]</scope>
    <source>
        <strain evidence="11 12">K22</strain>
    </source>
</reference>
<evidence type="ECO:0000313" key="12">
    <source>
        <dbReference type="Proteomes" id="UP000031518"/>
    </source>
</evidence>
<keyword evidence="7 10" id="KW-1208">Phospholipid metabolism</keyword>
<dbReference type="AlphaFoldDB" id="A0A0B6WYC8"/>
<dbReference type="PIRSF" id="PIRSF002465">
    <property type="entry name" value="Phsphlp_syn_PlsX"/>
    <property type="match status" value="1"/>
</dbReference>
<dbReference type="GO" id="GO:0043811">
    <property type="term" value="F:phosphate:acyl-[acyl carrier protein] acyltransferase activity"/>
    <property type="evidence" value="ECO:0007669"/>
    <property type="project" value="UniProtKB-UniRule"/>
</dbReference>
<comment type="subunit">
    <text evidence="9 10">Homodimer. Probably interacts with PlsY.</text>
</comment>